<proteinExistence type="predicted"/>
<evidence type="ECO:0000256" key="3">
    <source>
        <dbReference type="ARBA" id="ARBA00022692"/>
    </source>
</evidence>
<dbReference type="FunFam" id="1.20.1250.20:FF:000188">
    <property type="entry name" value="MFS general substrate transporter"/>
    <property type="match status" value="1"/>
</dbReference>
<feature type="transmembrane region" description="Helical" evidence="6">
    <location>
        <begin position="214"/>
        <end position="232"/>
    </location>
</feature>
<keyword evidence="5 6" id="KW-0472">Membrane</keyword>
<feature type="transmembrane region" description="Helical" evidence="6">
    <location>
        <begin position="411"/>
        <end position="431"/>
    </location>
</feature>
<evidence type="ECO:0000259" key="7">
    <source>
        <dbReference type="PROSITE" id="PS50850"/>
    </source>
</evidence>
<dbReference type="Gene3D" id="1.20.1250.20">
    <property type="entry name" value="MFS general substrate transporter like domains"/>
    <property type="match status" value="1"/>
</dbReference>
<keyword evidence="9" id="KW-1185">Reference proteome</keyword>
<protein>
    <recommendedName>
        <fullName evidence="7">Major facilitator superfamily (MFS) profile domain-containing protein</fullName>
    </recommendedName>
</protein>
<dbReference type="Pfam" id="PF07690">
    <property type="entry name" value="MFS_1"/>
    <property type="match status" value="1"/>
</dbReference>
<dbReference type="PANTHER" id="PTHR43791:SF50">
    <property type="entry name" value="TRANSPORTER, PUTATIVE (AFU_ORTHOLOGUE AFUA_2G00840)-RELATED"/>
    <property type="match status" value="1"/>
</dbReference>
<dbReference type="InterPro" id="IPR020846">
    <property type="entry name" value="MFS_dom"/>
</dbReference>
<dbReference type="InterPro" id="IPR036259">
    <property type="entry name" value="MFS_trans_sf"/>
</dbReference>
<evidence type="ECO:0000256" key="6">
    <source>
        <dbReference type="SAM" id="Phobius"/>
    </source>
</evidence>
<feature type="transmembrane region" description="Helical" evidence="6">
    <location>
        <begin position="274"/>
        <end position="297"/>
    </location>
</feature>
<feature type="domain" description="Major facilitator superfamily (MFS) profile" evidence="7">
    <location>
        <begin position="118"/>
        <end position="576"/>
    </location>
</feature>
<feature type="transmembrane region" description="Helical" evidence="6">
    <location>
        <begin position="437"/>
        <end position="460"/>
    </location>
</feature>
<dbReference type="InterPro" id="IPR011701">
    <property type="entry name" value="MFS"/>
</dbReference>
<dbReference type="PROSITE" id="PS50850">
    <property type="entry name" value="MFS"/>
    <property type="match status" value="1"/>
</dbReference>
<evidence type="ECO:0000256" key="1">
    <source>
        <dbReference type="ARBA" id="ARBA00004141"/>
    </source>
</evidence>
<evidence type="ECO:0000313" key="8">
    <source>
        <dbReference type="EMBL" id="CUS07362.1"/>
    </source>
</evidence>
<dbReference type="EMBL" id="LN891214">
    <property type="protein sequence ID" value="CUS07362.1"/>
    <property type="molecule type" value="Genomic_DNA"/>
</dbReference>
<organism evidence="8 9">
    <name type="scientific">Tuber aestivum</name>
    <name type="common">summer truffle</name>
    <dbReference type="NCBI Taxonomy" id="59557"/>
    <lineage>
        <taxon>Eukaryota</taxon>
        <taxon>Fungi</taxon>
        <taxon>Dikarya</taxon>
        <taxon>Ascomycota</taxon>
        <taxon>Pezizomycotina</taxon>
        <taxon>Pezizomycetes</taxon>
        <taxon>Pezizales</taxon>
        <taxon>Tuberaceae</taxon>
        <taxon>Tuber</taxon>
    </lineage>
</organism>
<reference evidence="8" key="1">
    <citation type="submission" date="2015-10" db="EMBL/GenBank/DDBJ databases">
        <authorList>
            <person name="Regsiter A."/>
            <person name="william w."/>
        </authorList>
    </citation>
    <scope>NUCLEOTIDE SEQUENCE</scope>
    <source>
        <strain evidence="8">Montdore</strain>
    </source>
</reference>
<evidence type="ECO:0000256" key="4">
    <source>
        <dbReference type="ARBA" id="ARBA00022989"/>
    </source>
</evidence>
<keyword evidence="3 6" id="KW-0812">Transmembrane</keyword>
<feature type="transmembrane region" description="Helical" evidence="6">
    <location>
        <begin position="385"/>
        <end position="404"/>
    </location>
</feature>
<dbReference type="PANTHER" id="PTHR43791">
    <property type="entry name" value="PERMEASE-RELATED"/>
    <property type="match status" value="1"/>
</dbReference>
<evidence type="ECO:0000313" key="9">
    <source>
        <dbReference type="Proteomes" id="UP001412239"/>
    </source>
</evidence>
<name>A0A292PIN8_9PEZI</name>
<dbReference type="Proteomes" id="UP001412239">
    <property type="component" value="Unassembled WGS sequence"/>
</dbReference>
<comment type="subcellular location">
    <subcellularLocation>
        <location evidence="1">Membrane</location>
        <topology evidence="1">Multi-pass membrane protein</topology>
    </subcellularLocation>
</comment>
<dbReference type="SUPFAM" id="SSF103473">
    <property type="entry name" value="MFS general substrate transporter"/>
    <property type="match status" value="1"/>
</dbReference>
<keyword evidence="4 6" id="KW-1133">Transmembrane helix</keyword>
<dbReference type="GO" id="GO:0016020">
    <property type="term" value="C:membrane"/>
    <property type="evidence" value="ECO:0007669"/>
    <property type="project" value="UniProtKB-SubCell"/>
</dbReference>
<dbReference type="GO" id="GO:0022857">
    <property type="term" value="F:transmembrane transporter activity"/>
    <property type="evidence" value="ECO:0007669"/>
    <property type="project" value="InterPro"/>
</dbReference>
<evidence type="ECO:0000256" key="2">
    <source>
        <dbReference type="ARBA" id="ARBA00022448"/>
    </source>
</evidence>
<dbReference type="AlphaFoldDB" id="A0A292PIN8"/>
<keyword evidence="2" id="KW-0813">Transport</keyword>
<gene>
    <name evidence="8" type="ORF">GSTUAT00008549001</name>
</gene>
<sequence>MHPCLTFGGTVPIKTLPPVEQQRESAHPSYKMISPPLPPSWTHPSLREFPLFLRFVLFCLGKMVERDNKSPEPNNQSASVSEEGGIGVGIVEGREELIARVIDLKAEKALCRRFDLRLLPALAVMYLFNALDKGNLGNAKTNGFEKDLGFTGNQYNILLSVFYVPYVLCALPVGMLGKKYGPSRVLPIMMFTFGNMTLLGAACKNFEGMMTVRVILGIAESAFFPLVIYYLTTFYRRGELARRLAIFYAASNIANAFSGLLAFGVFHIKTHLSAWRYLFIIEGTCTVLFSFFAYWYLPISAAKACFLSPEEKELAFYRIQVDSSSIVDEKFDLKESFKVFRMPVVWAWLAIEMCLGVPLQGVSLFLPQIVERLGYSVVKTNLYTVAPNITGALVLLILAFASDLTRLRSPFIALAFSFPLIGFIIYASIDVLHDKQIAYFSTFMMCWGISAPSVLLSTWYSNNIAHEGKRVVLTSVGTPVCSTSLLLPPPPLTQIVGSKHDGRRKLQYLQTTGCARLHPGTGNNCLLRRTRHALSGEPRHVHGFRQQQEKSCTGCAHRRTGCGDEAAEGWSGVPEL</sequence>
<evidence type="ECO:0000256" key="5">
    <source>
        <dbReference type="ARBA" id="ARBA00023136"/>
    </source>
</evidence>
<accession>A0A292PIN8</accession>
<feature type="transmembrane region" description="Helical" evidence="6">
    <location>
        <begin position="244"/>
        <end position="268"/>
    </location>
</feature>
<feature type="transmembrane region" description="Helical" evidence="6">
    <location>
        <begin position="155"/>
        <end position="173"/>
    </location>
</feature>
<feature type="transmembrane region" description="Helical" evidence="6">
    <location>
        <begin position="344"/>
        <end position="365"/>
    </location>
</feature>